<dbReference type="AlphaFoldDB" id="A0A068SWI1"/>
<dbReference type="Proteomes" id="UP000028181">
    <property type="component" value="Chromosome I"/>
</dbReference>
<organism evidence="1 2">
    <name type="scientific">Neorhizobium galegae bv. orientalis str. HAMBI 540</name>
    <dbReference type="NCBI Taxonomy" id="1028800"/>
    <lineage>
        <taxon>Bacteria</taxon>
        <taxon>Pseudomonadati</taxon>
        <taxon>Pseudomonadota</taxon>
        <taxon>Alphaproteobacteria</taxon>
        <taxon>Hyphomicrobiales</taxon>
        <taxon>Rhizobiaceae</taxon>
        <taxon>Rhizobium/Agrobacterium group</taxon>
        <taxon>Neorhizobium</taxon>
    </lineage>
</organism>
<reference evidence="2" key="1">
    <citation type="journal article" date="2014" name="BMC Genomics">
        <title>Genome sequencing of two Neorhizobium galegae strains reveals a noeT gene responsible for the unusual acetylation of the nodulation factors.</title>
        <authorList>
            <person name="Osterman J."/>
            <person name="Marsh J."/>
            <person name="Laine P.K."/>
            <person name="Zeng Z."/>
            <person name="Alatalo E."/>
            <person name="Sullivan J.T."/>
            <person name="Young J.P."/>
            <person name="Thomas-Oates J."/>
            <person name="Paulin L."/>
            <person name="Lindstrom K."/>
        </authorList>
    </citation>
    <scope>NUCLEOTIDE SEQUENCE [LARGE SCALE GENOMIC DNA]</scope>
    <source>
        <strain evidence="2">HAMBI 540</strain>
    </source>
</reference>
<dbReference type="EMBL" id="HG938353">
    <property type="protein sequence ID" value="CDN49375.1"/>
    <property type="molecule type" value="Genomic_DNA"/>
</dbReference>
<accession>A0A068SWI1</accession>
<evidence type="ECO:0000313" key="1">
    <source>
        <dbReference type="EMBL" id="CDN49375.1"/>
    </source>
</evidence>
<dbReference type="eggNOG" id="ENOG50312FP">
    <property type="taxonomic scope" value="Bacteria"/>
</dbReference>
<sequence>MQDHDFAPGHRNVDASGDTFGRFGAKLPKLAFKMFDMRRPQIVQANILDSFQKTEETRLKTGRQRLNFLIDGLMGLNRPYHLCYIAHLR</sequence>
<keyword evidence="2" id="KW-1185">Reference proteome</keyword>
<name>A0A068SWI1_NEOGA</name>
<protein>
    <submittedName>
        <fullName evidence="1">Uncharacterized protein</fullName>
    </submittedName>
</protein>
<proteinExistence type="predicted"/>
<dbReference type="HOGENOM" id="CLU_2451586_0_0_5"/>
<gene>
    <name evidence="1" type="ORF">RG540_CH32110</name>
</gene>
<dbReference type="KEGG" id="ngg:RG540_CH32110"/>
<evidence type="ECO:0000313" key="2">
    <source>
        <dbReference type="Proteomes" id="UP000028181"/>
    </source>
</evidence>